<dbReference type="STRING" id="1404245.CGLY_14955"/>
<evidence type="ECO:0000313" key="3">
    <source>
        <dbReference type="EMBL" id="AHW65427.1"/>
    </source>
</evidence>
<dbReference type="EMBL" id="CP006842">
    <property type="protein sequence ID" value="AHW65427.1"/>
    <property type="molecule type" value="Genomic_DNA"/>
</dbReference>
<dbReference type="KEGG" id="cgy:CGLY_14955"/>
<proteinExistence type="predicted"/>
<keyword evidence="4" id="KW-1185">Reference proteome</keyword>
<reference evidence="3 4" key="1">
    <citation type="journal article" date="2015" name="Int. J. Syst. Evol. Microbiol.">
        <title>Revisiting Corynebacterium glyciniphilum (ex Kubota et al., 1972) sp. nov., nom. rev., isolated from putrefied banana.</title>
        <authorList>
            <person name="Al-Dilaimi A."/>
            <person name="Bednarz H."/>
            <person name="Lomker A."/>
            <person name="Niehaus K."/>
            <person name="Kalinowski J."/>
            <person name="Ruckert C."/>
        </authorList>
    </citation>
    <scope>NUCLEOTIDE SEQUENCE [LARGE SCALE GENOMIC DNA]</scope>
    <source>
        <strain evidence="3">AJ 3170</strain>
    </source>
</reference>
<dbReference type="Pfam" id="PF09995">
    <property type="entry name" value="MPAB_Lcp_cat"/>
    <property type="match status" value="1"/>
</dbReference>
<dbReference type="RefSeq" id="WP_038550452.1">
    <property type="nucleotide sequence ID" value="NZ_CP006842.1"/>
</dbReference>
<dbReference type="Proteomes" id="UP000023703">
    <property type="component" value="Chromosome"/>
</dbReference>
<sequence>MSCPYSGSDAELADATADGSTTTTENPASKKFRRGGKGDTITRADEGFFGPDSVAWKVWTYPASALQGFFRAVTIEHLDPDLVAAVDASGQVIKRMPVRYDRTMEYFAAVTFADAQTVTRMSDILMKVHDRSYGVNPVTGNNYEANKPSSQLWILVTAWHSILYVYEKFGPGKLSRDEENEYWAQMSIAAQFQPIDLDDVPKTRGEVQAYLDSWREKLSASEAAVYNISEILDAFENAFVDLPKPLRVVARPLFRRSVIATYPHWMRGMAGLKQSKAMDAAMFALWKPILSAFHRSPSALMWIVHRICPRAERYIEPAIRKIPAESPRVYTPEVARRMFGNPKTPREQREDLLKLRAEGKGQKAYGHNHEDTILEFKNAESEATTEETLSSDGYKVG</sequence>
<evidence type="ECO:0000313" key="4">
    <source>
        <dbReference type="Proteomes" id="UP000023703"/>
    </source>
</evidence>
<dbReference type="AlphaFoldDB" id="X5DXV8"/>
<feature type="domain" description="ER-bound oxygenase mpaB/mpaB'/Rubber oxygenase catalytic" evidence="2">
    <location>
        <begin position="56"/>
        <end position="285"/>
    </location>
</feature>
<dbReference type="HOGENOM" id="CLU_065558_0_0_11"/>
<dbReference type="GO" id="GO:0016491">
    <property type="term" value="F:oxidoreductase activity"/>
    <property type="evidence" value="ECO:0007669"/>
    <property type="project" value="InterPro"/>
</dbReference>
<organism evidence="3 4">
    <name type="scientific">Corynebacterium glyciniphilum AJ 3170</name>
    <dbReference type="NCBI Taxonomy" id="1404245"/>
    <lineage>
        <taxon>Bacteria</taxon>
        <taxon>Bacillati</taxon>
        <taxon>Actinomycetota</taxon>
        <taxon>Actinomycetes</taxon>
        <taxon>Mycobacteriales</taxon>
        <taxon>Corynebacteriaceae</taxon>
        <taxon>Corynebacterium</taxon>
    </lineage>
</organism>
<protein>
    <recommendedName>
        <fullName evidence="2">ER-bound oxygenase mpaB/mpaB'/Rubber oxygenase catalytic domain-containing protein</fullName>
    </recommendedName>
</protein>
<evidence type="ECO:0000259" key="2">
    <source>
        <dbReference type="Pfam" id="PF09995"/>
    </source>
</evidence>
<feature type="compositionally biased region" description="Low complexity" evidence="1">
    <location>
        <begin position="13"/>
        <end position="24"/>
    </location>
</feature>
<accession>X5DXV8</accession>
<evidence type="ECO:0000256" key="1">
    <source>
        <dbReference type="SAM" id="MobiDB-lite"/>
    </source>
</evidence>
<feature type="region of interest" description="Disordered" evidence="1">
    <location>
        <begin position="1"/>
        <end position="38"/>
    </location>
</feature>
<gene>
    <name evidence="3" type="ORF">CGLY_14955</name>
</gene>
<feature type="region of interest" description="Disordered" evidence="1">
    <location>
        <begin position="378"/>
        <end position="397"/>
    </location>
</feature>
<dbReference type="PANTHER" id="PTHR36151">
    <property type="entry name" value="BLR2777 PROTEIN"/>
    <property type="match status" value="1"/>
</dbReference>
<dbReference type="InterPro" id="IPR018713">
    <property type="entry name" value="MPAB/Lcp_cat_dom"/>
</dbReference>
<name>X5DXV8_9CORY</name>
<dbReference type="PANTHER" id="PTHR36151:SF3">
    <property type="entry name" value="ER-BOUND OXYGENASE MPAB_MPAB'_RUBBER OXYGENASE CATALYTIC DOMAIN-CONTAINING PROTEIN"/>
    <property type="match status" value="1"/>
</dbReference>
<dbReference type="OrthoDB" id="108890at2"/>
<dbReference type="eggNOG" id="COG3662">
    <property type="taxonomic scope" value="Bacteria"/>
</dbReference>